<dbReference type="Pfam" id="PF08030">
    <property type="entry name" value="NAD_binding_6"/>
    <property type="match status" value="1"/>
</dbReference>
<protein>
    <recommendedName>
        <fullName evidence="3">ferric-chelate reductase (NADPH)</fullName>
        <ecNumber evidence="3">1.16.1.9</ecNumber>
    </recommendedName>
</protein>
<dbReference type="GO" id="GO:0006879">
    <property type="term" value="P:intracellular iron ion homeostasis"/>
    <property type="evidence" value="ECO:0007669"/>
    <property type="project" value="TreeGrafter"/>
</dbReference>
<evidence type="ECO:0000256" key="1">
    <source>
        <dbReference type="ARBA" id="ARBA00004651"/>
    </source>
</evidence>
<evidence type="ECO:0000256" key="9">
    <source>
        <dbReference type="ARBA" id="ARBA00023002"/>
    </source>
</evidence>
<evidence type="ECO:0000256" key="10">
    <source>
        <dbReference type="ARBA" id="ARBA00023065"/>
    </source>
</evidence>
<organism evidence="15 16">
    <name type="scientific">Viridothelium virens</name>
    <name type="common">Speckled blister lichen</name>
    <name type="synonym">Trypethelium virens</name>
    <dbReference type="NCBI Taxonomy" id="1048519"/>
    <lineage>
        <taxon>Eukaryota</taxon>
        <taxon>Fungi</taxon>
        <taxon>Dikarya</taxon>
        <taxon>Ascomycota</taxon>
        <taxon>Pezizomycotina</taxon>
        <taxon>Dothideomycetes</taxon>
        <taxon>Dothideomycetes incertae sedis</taxon>
        <taxon>Trypetheliales</taxon>
        <taxon>Trypetheliaceae</taxon>
        <taxon>Viridothelium</taxon>
    </lineage>
</organism>
<feature type="transmembrane region" description="Helical" evidence="13">
    <location>
        <begin position="34"/>
        <end position="58"/>
    </location>
</feature>
<evidence type="ECO:0000256" key="5">
    <source>
        <dbReference type="ARBA" id="ARBA00022475"/>
    </source>
</evidence>
<feature type="transmembrane region" description="Helical" evidence="13">
    <location>
        <begin position="70"/>
        <end position="88"/>
    </location>
</feature>
<evidence type="ECO:0000256" key="4">
    <source>
        <dbReference type="ARBA" id="ARBA00022448"/>
    </source>
</evidence>
<dbReference type="SFLD" id="SFLDS00052">
    <property type="entry name" value="Ferric_Reductase_Domain"/>
    <property type="match status" value="1"/>
</dbReference>
<dbReference type="OrthoDB" id="17725at2759"/>
<evidence type="ECO:0000313" key="15">
    <source>
        <dbReference type="EMBL" id="KAF2238176.1"/>
    </source>
</evidence>
<keyword evidence="4" id="KW-0813">Transport</keyword>
<reference evidence="15" key="1">
    <citation type="journal article" date="2020" name="Stud. Mycol.">
        <title>101 Dothideomycetes genomes: a test case for predicting lifestyles and emergence of pathogens.</title>
        <authorList>
            <person name="Haridas S."/>
            <person name="Albert R."/>
            <person name="Binder M."/>
            <person name="Bloem J."/>
            <person name="Labutti K."/>
            <person name="Salamov A."/>
            <person name="Andreopoulos B."/>
            <person name="Baker S."/>
            <person name="Barry K."/>
            <person name="Bills G."/>
            <person name="Bluhm B."/>
            <person name="Cannon C."/>
            <person name="Castanera R."/>
            <person name="Culley D."/>
            <person name="Daum C."/>
            <person name="Ezra D."/>
            <person name="Gonzalez J."/>
            <person name="Henrissat B."/>
            <person name="Kuo A."/>
            <person name="Liang C."/>
            <person name="Lipzen A."/>
            <person name="Lutzoni F."/>
            <person name="Magnuson J."/>
            <person name="Mondo S."/>
            <person name="Nolan M."/>
            <person name="Ohm R."/>
            <person name="Pangilinan J."/>
            <person name="Park H.-J."/>
            <person name="Ramirez L."/>
            <person name="Alfaro M."/>
            <person name="Sun H."/>
            <person name="Tritt A."/>
            <person name="Yoshinaga Y."/>
            <person name="Zwiers L.-H."/>
            <person name="Turgeon B."/>
            <person name="Goodwin S."/>
            <person name="Spatafora J."/>
            <person name="Crous P."/>
            <person name="Grigoriev I."/>
        </authorList>
    </citation>
    <scope>NUCLEOTIDE SEQUENCE</scope>
    <source>
        <strain evidence="15">Tuck. ex Michener</strain>
    </source>
</reference>
<dbReference type="GO" id="GO:0005886">
    <property type="term" value="C:plasma membrane"/>
    <property type="evidence" value="ECO:0007669"/>
    <property type="project" value="UniProtKB-SubCell"/>
</dbReference>
<evidence type="ECO:0000256" key="7">
    <source>
        <dbReference type="ARBA" id="ARBA00022982"/>
    </source>
</evidence>
<keyword evidence="5" id="KW-1003">Cell membrane</keyword>
<dbReference type="GO" id="GO:0052851">
    <property type="term" value="F:ferric-chelate reductase (NADPH) activity"/>
    <property type="evidence" value="ECO:0007669"/>
    <property type="project" value="UniProtKB-EC"/>
</dbReference>
<keyword evidence="9" id="KW-0560">Oxidoreductase</keyword>
<evidence type="ECO:0000256" key="6">
    <source>
        <dbReference type="ARBA" id="ARBA00022692"/>
    </source>
</evidence>
<dbReference type="EMBL" id="ML991777">
    <property type="protein sequence ID" value="KAF2238176.1"/>
    <property type="molecule type" value="Genomic_DNA"/>
</dbReference>
<dbReference type="CDD" id="cd06186">
    <property type="entry name" value="NOX_Duox_like_FAD_NADP"/>
    <property type="match status" value="1"/>
</dbReference>
<dbReference type="Gene3D" id="3.40.50.80">
    <property type="entry name" value="Nucleotide-binding domain of ferredoxin-NADP reductase (FNR) module"/>
    <property type="match status" value="1"/>
</dbReference>
<keyword evidence="16" id="KW-1185">Reference proteome</keyword>
<name>A0A6A6HJ78_VIRVR</name>
<gene>
    <name evidence="15" type="ORF">EV356DRAFT_440975</name>
</gene>
<dbReference type="SFLD" id="SFLDG01168">
    <property type="entry name" value="Ferric_reductase_subgroup_(FRE"/>
    <property type="match status" value="1"/>
</dbReference>
<dbReference type="SUPFAM" id="SSF63380">
    <property type="entry name" value="Riboflavin synthase domain-like"/>
    <property type="match status" value="1"/>
</dbReference>
<dbReference type="InterPro" id="IPR017938">
    <property type="entry name" value="Riboflavin_synthase-like_b-brl"/>
</dbReference>
<comment type="subcellular location">
    <subcellularLocation>
        <location evidence="1">Cell membrane</location>
        <topology evidence="1">Multi-pass membrane protein</topology>
    </subcellularLocation>
</comment>
<dbReference type="InterPro" id="IPR017927">
    <property type="entry name" value="FAD-bd_FR_type"/>
</dbReference>
<dbReference type="InterPro" id="IPR051410">
    <property type="entry name" value="Ferric/Cupric_Reductase"/>
</dbReference>
<comment type="catalytic activity">
    <reaction evidence="12">
        <text>2 a Fe(II)-siderophore + NADP(+) + H(+) = 2 a Fe(III)-siderophore + NADPH</text>
        <dbReference type="Rhea" id="RHEA:28795"/>
        <dbReference type="Rhea" id="RHEA-COMP:11342"/>
        <dbReference type="Rhea" id="RHEA-COMP:11344"/>
        <dbReference type="ChEBI" id="CHEBI:15378"/>
        <dbReference type="ChEBI" id="CHEBI:29033"/>
        <dbReference type="ChEBI" id="CHEBI:29034"/>
        <dbReference type="ChEBI" id="CHEBI:57783"/>
        <dbReference type="ChEBI" id="CHEBI:58349"/>
        <dbReference type="EC" id="1.16.1.9"/>
    </reaction>
</comment>
<dbReference type="Pfam" id="PF08022">
    <property type="entry name" value="FAD_binding_8"/>
    <property type="match status" value="1"/>
</dbReference>
<keyword evidence="10" id="KW-0406">Ion transport</keyword>
<dbReference type="GO" id="GO:0006826">
    <property type="term" value="P:iron ion transport"/>
    <property type="evidence" value="ECO:0007669"/>
    <property type="project" value="TreeGrafter"/>
</dbReference>
<proteinExistence type="inferred from homology"/>
<evidence type="ECO:0000256" key="3">
    <source>
        <dbReference type="ARBA" id="ARBA00012668"/>
    </source>
</evidence>
<evidence type="ECO:0000256" key="12">
    <source>
        <dbReference type="ARBA" id="ARBA00048483"/>
    </source>
</evidence>
<dbReference type="InterPro" id="IPR013112">
    <property type="entry name" value="FAD-bd_8"/>
</dbReference>
<dbReference type="EC" id="1.16.1.9" evidence="3"/>
<dbReference type="Gene3D" id="2.40.30.10">
    <property type="entry name" value="Translation factors"/>
    <property type="match status" value="1"/>
</dbReference>
<dbReference type="PROSITE" id="PS51384">
    <property type="entry name" value="FAD_FR"/>
    <property type="match status" value="1"/>
</dbReference>
<dbReference type="InterPro" id="IPR013130">
    <property type="entry name" value="Fe3_Rdtase_TM_dom"/>
</dbReference>
<evidence type="ECO:0000256" key="11">
    <source>
        <dbReference type="ARBA" id="ARBA00023136"/>
    </source>
</evidence>
<comment type="similarity">
    <text evidence="2">Belongs to the ferric reductase (FRE) family.</text>
</comment>
<feature type="transmembrane region" description="Helical" evidence="13">
    <location>
        <begin position="108"/>
        <end position="127"/>
    </location>
</feature>
<dbReference type="PANTHER" id="PTHR32361:SF23">
    <property type="entry name" value="FERRIC-CHELATE REDUCTASE"/>
    <property type="match status" value="1"/>
</dbReference>
<evidence type="ECO:0000313" key="16">
    <source>
        <dbReference type="Proteomes" id="UP000800092"/>
    </source>
</evidence>
<dbReference type="PANTHER" id="PTHR32361">
    <property type="entry name" value="FERRIC/CUPRIC REDUCTASE TRANSMEMBRANE COMPONENT"/>
    <property type="match status" value="1"/>
</dbReference>
<sequence length="493" mass="55168">MSTATLTIMTFAVPPYYRARRGFGSPPLAVRTGLVSAALIPLLIALAGKVNLISLVTGYGHEKLNVMHRYVAWMMFILSTVHTIPFFWQEGHEGSSYIKAKFYAAGAFEYTGVPPYALAFFLVSLSLPPVRCAAYETFVISHITAAIVLFGLCFWHFGNEGDSWNYLWATMALWLIQILGRVFWKMSTLRLSEDWFEGYPTTIRRLPGNVFKLQVTVPSHWTWHAGQHVFIKFLRLNIFESHPFTIASAPRTGSSLAQEKRSEPASVMTFLVQARTGSTRKLFVMSESVSDLQLSTVIDDPYGTVDRRYDRCAEEVVLVAGGNEITACIPRLHLLAQAMLYDECVTQHVRLAWMIKSSEQVDWVVEDLRQVLTAITPDKVTADIFVTSEQPNSKKLNAQSKWQELELRGDSQTRSTSSSQALKEYEGVTMHFGGRPNLSKLIPSFIGRSRTAVIGCGPESLKISLSNAIAALQRRVLVGQAQAISLHTEAFDW</sequence>
<dbReference type="Proteomes" id="UP000800092">
    <property type="component" value="Unassembled WGS sequence"/>
</dbReference>
<feature type="domain" description="FAD-binding FR-type" evidence="14">
    <location>
        <begin position="193"/>
        <end position="308"/>
    </location>
</feature>
<dbReference type="InterPro" id="IPR013121">
    <property type="entry name" value="Fe_red_NAD-bd_6"/>
</dbReference>
<keyword evidence="8 13" id="KW-1133">Transmembrane helix</keyword>
<dbReference type="AlphaFoldDB" id="A0A6A6HJ78"/>
<keyword evidence="11 13" id="KW-0472">Membrane</keyword>
<feature type="transmembrane region" description="Helical" evidence="13">
    <location>
        <begin position="139"/>
        <end position="158"/>
    </location>
</feature>
<dbReference type="Pfam" id="PF01794">
    <property type="entry name" value="Ferric_reduct"/>
    <property type="match status" value="1"/>
</dbReference>
<keyword evidence="7" id="KW-0249">Electron transport</keyword>
<accession>A0A6A6HJ78</accession>
<evidence type="ECO:0000259" key="14">
    <source>
        <dbReference type="PROSITE" id="PS51384"/>
    </source>
</evidence>
<feature type="transmembrane region" description="Helical" evidence="13">
    <location>
        <begin position="164"/>
        <end position="184"/>
    </location>
</feature>
<dbReference type="GO" id="GO:0015677">
    <property type="term" value="P:copper ion import"/>
    <property type="evidence" value="ECO:0007669"/>
    <property type="project" value="TreeGrafter"/>
</dbReference>
<evidence type="ECO:0000256" key="2">
    <source>
        <dbReference type="ARBA" id="ARBA00006278"/>
    </source>
</evidence>
<keyword evidence="6 13" id="KW-0812">Transmembrane</keyword>
<evidence type="ECO:0000256" key="13">
    <source>
        <dbReference type="SAM" id="Phobius"/>
    </source>
</evidence>
<dbReference type="InterPro" id="IPR039261">
    <property type="entry name" value="FNR_nucleotide-bd"/>
</dbReference>
<evidence type="ECO:0000256" key="8">
    <source>
        <dbReference type="ARBA" id="ARBA00022989"/>
    </source>
</evidence>